<dbReference type="EMBL" id="JH717985">
    <property type="protein sequence ID" value="EJC97744.1"/>
    <property type="molecule type" value="Genomic_DNA"/>
</dbReference>
<dbReference type="GO" id="GO:0000400">
    <property type="term" value="F:four-way junction DNA binding"/>
    <property type="evidence" value="ECO:0007669"/>
    <property type="project" value="TreeGrafter"/>
</dbReference>
<dbReference type="GO" id="GO:0033065">
    <property type="term" value="C:Rad51C-XRCC3 complex"/>
    <property type="evidence" value="ECO:0007669"/>
    <property type="project" value="TreeGrafter"/>
</dbReference>
<keyword evidence="3" id="KW-0227">DNA damage</keyword>
<dbReference type="GO" id="GO:0000707">
    <property type="term" value="P:meiotic DNA recombinase assembly"/>
    <property type="evidence" value="ECO:0007669"/>
    <property type="project" value="TreeGrafter"/>
</dbReference>
<dbReference type="GO" id="GO:0033063">
    <property type="term" value="C:Rad51B-Rad51C-Rad51D-XRCC2 complex"/>
    <property type="evidence" value="ECO:0007669"/>
    <property type="project" value="TreeGrafter"/>
</dbReference>
<dbReference type="GO" id="GO:0008821">
    <property type="term" value="F:crossover junction DNA endonuclease activity"/>
    <property type="evidence" value="ECO:0007669"/>
    <property type="project" value="TreeGrafter"/>
</dbReference>
<evidence type="ECO:0000256" key="6">
    <source>
        <dbReference type="ARBA" id="ARBA00023242"/>
    </source>
</evidence>
<comment type="subcellular location">
    <subcellularLocation>
        <location evidence="1">Nucleus</location>
    </subcellularLocation>
</comment>
<dbReference type="Gene3D" id="3.40.50.300">
    <property type="entry name" value="P-loop containing nucleotide triphosphate hydrolases"/>
    <property type="match status" value="1"/>
</dbReference>
<organism evidence="7 8">
    <name type="scientific">Fomitiporia mediterranea (strain MF3/22)</name>
    <name type="common">Grapevine white-rot fungus</name>
    <dbReference type="NCBI Taxonomy" id="694068"/>
    <lineage>
        <taxon>Eukaryota</taxon>
        <taxon>Fungi</taxon>
        <taxon>Dikarya</taxon>
        <taxon>Basidiomycota</taxon>
        <taxon>Agaricomycotina</taxon>
        <taxon>Agaricomycetes</taxon>
        <taxon>Hymenochaetales</taxon>
        <taxon>Hymenochaetaceae</taxon>
        <taxon>Fomitiporia</taxon>
    </lineage>
</organism>
<dbReference type="OMA" id="FVDMQNM"/>
<protein>
    <recommendedName>
        <fullName evidence="9">RecA family profile 1 domain-containing protein</fullName>
    </recommendedName>
</protein>
<dbReference type="GO" id="GO:0005657">
    <property type="term" value="C:replication fork"/>
    <property type="evidence" value="ECO:0007669"/>
    <property type="project" value="TreeGrafter"/>
</dbReference>
<gene>
    <name evidence="7" type="ORF">FOMMEDRAFT_98200</name>
</gene>
<dbReference type="eggNOG" id="KOG1434">
    <property type="taxonomic scope" value="Eukaryota"/>
</dbReference>
<keyword evidence="2" id="KW-0547">Nucleotide-binding</keyword>
<evidence type="ECO:0000256" key="5">
    <source>
        <dbReference type="ARBA" id="ARBA00023204"/>
    </source>
</evidence>
<dbReference type="GO" id="GO:0007131">
    <property type="term" value="P:reciprocal meiotic recombination"/>
    <property type="evidence" value="ECO:0007669"/>
    <property type="project" value="TreeGrafter"/>
</dbReference>
<keyword evidence="8" id="KW-1185">Reference proteome</keyword>
<dbReference type="SUPFAM" id="SSF52540">
    <property type="entry name" value="P-loop containing nucleoside triphosphate hydrolases"/>
    <property type="match status" value="1"/>
</dbReference>
<keyword evidence="5" id="KW-0234">DNA repair</keyword>
<dbReference type="GeneID" id="18680989"/>
<dbReference type="InterPro" id="IPR052093">
    <property type="entry name" value="HR_Repair_Mediator"/>
</dbReference>
<evidence type="ECO:0008006" key="9">
    <source>
        <dbReference type="Google" id="ProtNLM"/>
    </source>
</evidence>
<accession>R7SJJ8</accession>
<dbReference type="KEGG" id="fme:FOMMEDRAFT_98200"/>
<reference evidence="8" key="1">
    <citation type="journal article" date="2012" name="Science">
        <title>The Paleozoic origin of enzymatic lignin decomposition reconstructed from 31 fungal genomes.</title>
        <authorList>
            <person name="Floudas D."/>
            <person name="Binder M."/>
            <person name="Riley R."/>
            <person name="Barry K."/>
            <person name="Blanchette R.A."/>
            <person name="Henrissat B."/>
            <person name="Martinez A.T."/>
            <person name="Otillar R."/>
            <person name="Spatafora J.W."/>
            <person name="Yadav J.S."/>
            <person name="Aerts A."/>
            <person name="Benoit I."/>
            <person name="Boyd A."/>
            <person name="Carlson A."/>
            <person name="Copeland A."/>
            <person name="Coutinho P.M."/>
            <person name="de Vries R.P."/>
            <person name="Ferreira P."/>
            <person name="Findley K."/>
            <person name="Foster B."/>
            <person name="Gaskell J."/>
            <person name="Glotzer D."/>
            <person name="Gorecki P."/>
            <person name="Heitman J."/>
            <person name="Hesse C."/>
            <person name="Hori C."/>
            <person name="Igarashi K."/>
            <person name="Jurgens J.A."/>
            <person name="Kallen N."/>
            <person name="Kersten P."/>
            <person name="Kohler A."/>
            <person name="Kuees U."/>
            <person name="Kumar T.K.A."/>
            <person name="Kuo A."/>
            <person name="LaButti K."/>
            <person name="Larrondo L.F."/>
            <person name="Lindquist E."/>
            <person name="Ling A."/>
            <person name="Lombard V."/>
            <person name="Lucas S."/>
            <person name="Lundell T."/>
            <person name="Martin R."/>
            <person name="McLaughlin D.J."/>
            <person name="Morgenstern I."/>
            <person name="Morin E."/>
            <person name="Murat C."/>
            <person name="Nagy L.G."/>
            <person name="Nolan M."/>
            <person name="Ohm R.A."/>
            <person name="Patyshakuliyeva A."/>
            <person name="Rokas A."/>
            <person name="Ruiz-Duenas F.J."/>
            <person name="Sabat G."/>
            <person name="Salamov A."/>
            <person name="Samejima M."/>
            <person name="Schmutz J."/>
            <person name="Slot J.C."/>
            <person name="St John F."/>
            <person name="Stenlid J."/>
            <person name="Sun H."/>
            <person name="Sun S."/>
            <person name="Syed K."/>
            <person name="Tsang A."/>
            <person name="Wiebenga A."/>
            <person name="Young D."/>
            <person name="Pisabarro A."/>
            <person name="Eastwood D.C."/>
            <person name="Martin F."/>
            <person name="Cullen D."/>
            <person name="Grigoriev I.V."/>
            <person name="Hibbett D.S."/>
        </authorList>
    </citation>
    <scope>NUCLEOTIDE SEQUENCE [LARGE SCALE GENOMIC DNA]</scope>
    <source>
        <strain evidence="8">MF3/22</strain>
    </source>
</reference>
<evidence type="ECO:0000313" key="7">
    <source>
        <dbReference type="EMBL" id="EJC97744.1"/>
    </source>
</evidence>
<keyword evidence="6" id="KW-0539">Nucleus</keyword>
<evidence type="ECO:0000256" key="2">
    <source>
        <dbReference type="ARBA" id="ARBA00022741"/>
    </source>
</evidence>
<dbReference type="Proteomes" id="UP000053630">
    <property type="component" value="Unassembled WGS sequence"/>
</dbReference>
<name>R7SJJ8_FOMME</name>
<evidence type="ECO:0000256" key="3">
    <source>
        <dbReference type="ARBA" id="ARBA00022763"/>
    </source>
</evidence>
<evidence type="ECO:0000256" key="1">
    <source>
        <dbReference type="ARBA" id="ARBA00004123"/>
    </source>
</evidence>
<proteinExistence type="predicted"/>
<dbReference type="PANTHER" id="PTHR46239:SF1">
    <property type="entry name" value="DNA REPAIR PROTEIN RAD51 HOMOLOG 3"/>
    <property type="match status" value="1"/>
</dbReference>
<evidence type="ECO:0000313" key="8">
    <source>
        <dbReference type="Proteomes" id="UP000053630"/>
    </source>
</evidence>
<dbReference type="GO" id="GO:0005524">
    <property type="term" value="F:ATP binding"/>
    <property type="evidence" value="ECO:0007669"/>
    <property type="project" value="UniProtKB-KW"/>
</dbReference>
<keyword evidence="4" id="KW-0067">ATP-binding</keyword>
<sequence length="290" mass="31198">MFSRSLSTLPISESSLSALNRAGFKNVSDLGTLSAEQLSLEITIPAFVCEEILKTARSKFELLTQPATSLLKSIRSSFSLSEPVNALLGGGLSRGHVIEFSGPPGSPKDLAILDLIRSVVKAEENVLFLDAQNMTIPSTLRSALKGSSQDIEFQILYGLIALQKSVFTHPQTSLLVLNTLSFLFHTTSIPNSARVSLQEQLKTLLSKVCASKQLMVAVTVQLATKMVGEGGGAANFDTAKKAIMVPQLGDSYLPSSRSHRLIFILNSPRTGCVSLFLLFCCGIVTFPYEG</sequence>
<dbReference type="RefSeq" id="XP_007271969.1">
    <property type="nucleotide sequence ID" value="XM_007271907.1"/>
</dbReference>
<dbReference type="InterPro" id="IPR027417">
    <property type="entry name" value="P-loop_NTPase"/>
</dbReference>
<evidence type="ECO:0000256" key="4">
    <source>
        <dbReference type="ARBA" id="ARBA00022840"/>
    </source>
</evidence>
<dbReference type="AlphaFoldDB" id="R7SJJ8"/>
<dbReference type="PANTHER" id="PTHR46239">
    <property type="entry name" value="DNA REPAIR PROTEIN RAD51 HOMOLOG 3 RAD51C"/>
    <property type="match status" value="1"/>
</dbReference>
<dbReference type="OrthoDB" id="5957327at2759"/>